<keyword evidence="7" id="KW-0520">NAD</keyword>
<dbReference type="Gene3D" id="1.10.287.3510">
    <property type="match status" value="1"/>
</dbReference>
<sequence>MILVYISSVLLLFFLWAFSRQRYHILSLLVCLEAVMLSILVFFYFLSILYSFSSHLFLMLLVFAVCEAAFGLALLVSLLRLRGVDFISALSSVR</sequence>
<geneLocation type="mitochondrion" evidence="11"/>
<name>A0A0U1WKU4_9EUPU</name>
<reference evidence="11" key="1">
    <citation type="journal article" date="2014" name="Mitochondrial DNA">
        <title>Complete mitochondrial genome of Platevindex sp. (Gastropoda: Pulmonata: Systellommatophora: Onchidiidae).</title>
        <authorList>
            <person name="Liu C."/>
            <person name="Shen H.D."/>
            <person name="Zhou N."/>
        </authorList>
    </citation>
    <scope>NUCLEOTIDE SEQUENCE</scope>
</reference>
<keyword evidence="5" id="KW-1278">Translocase</keyword>
<keyword evidence="4 10" id="KW-0812">Transmembrane</keyword>
<gene>
    <name evidence="11" type="primary">ND4L</name>
</gene>
<comment type="similarity">
    <text evidence="2">Belongs to the complex I subunit 4L family.</text>
</comment>
<evidence type="ECO:0000256" key="6">
    <source>
        <dbReference type="ARBA" id="ARBA00022989"/>
    </source>
</evidence>
<evidence type="ECO:0000256" key="5">
    <source>
        <dbReference type="ARBA" id="ARBA00022967"/>
    </source>
</evidence>
<evidence type="ECO:0000256" key="3">
    <source>
        <dbReference type="ARBA" id="ARBA00016612"/>
    </source>
</evidence>
<feature type="transmembrane region" description="Helical" evidence="10">
    <location>
        <begin position="56"/>
        <end position="79"/>
    </location>
</feature>
<dbReference type="AlphaFoldDB" id="A0A0U1WKU4"/>
<dbReference type="GO" id="GO:0016020">
    <property type="term" value="C:membrane"/>
    <property type="evidence" value="ECO:0007669"/>
    <property type="project" value="UniProtKB-SubCell"/>
</dbReference>
<dbReference type="InterPro" id="IPR039428">
    <property type="entry name" value="NUOK/Mnh_C1-like"/>
</dbReference>
<evidence type="ECO:0000256" key="1">
    <source>
        <dbReference type="ARBA" id="ARBA00004141"/>
    </source>
</evidence>
<keyword evidence="6 10" id="KW-1133">Transmembrane helix</keyword>
<evidence type="ECO:0000256" key="2">
    <source>
        <dbReference type="ARBA" id="ARBA00010519"/>
    </source>
</evidence>
<protein>
    <recommendedName>
        <fullName evidence="3">NADH-ubiquinone oxidoreductase chain 4L</fullName>
    </recommendedName>
    <alternativeName>
        <fullName evidence="9">NADH dehydrogenase subunit 4L</fullName>
    </alternativeName>
</protein>
<evidence type="ECO:0000256" key="9">
    <source>
        <dbReference type="ARBA" id="ARBA00031586"/>
    </source>
</evidence>
<feature type="transmembrane region" description="Helical" evidence="10">
    <location>
        <begin position="27"/>
        <end position="49"/>
    </location>
</feature>
<keyword evidence="8 10" id="KW-0472">Membrane</keyword>
<evidence type="ECO:0000256" key="8">
    <source>
        <dbReference type="ARBA" id="ARBA00023136"/>
    </source>
</evidence>
<evidence type="ECO:0000256" key="7">
    <source>
        <dbReference type="ARBA" id="ARBA00023027"/>
    </source>
</evidence>
<evidence type="ECO:0000256" key="4">
    <source>
        <dbReference type="ARBA" id="ARBA00022692"/>
    </source>
</evidence>
<organism evidence="11">
    <name type="scientific">Platevindex sp. CL-2014</name>
    <dbReference type="NCBI Taxonomy" id="1502286"/>
    <lineage>
        <taxon>Eukaryota</taxon>
        <taxon>Metazoa</taxon>
        <taxon>Spiralia</taxon>
        <taxon>Lophotrochozoa</taxon>
        <taxon>Mollusca</taxon>
        <taxon>Gastropoda</taxon>
        <taxon>Heterobranchia</taxon>
        <taxon>Euthyneura</taxon>
        <taxon>Panpulmonata</taxon>
        <taxon>Eupulmonata</taxon>
        <taxon>Systellommatophora</taxon>
        <taxon>Onchidioidea</taxon>
        <taxon>Onchidiidae</taxon>
        <taxon>Platevindex</taxon>
    </lineage>
</organism>
<dbReference type="EMBL" id="KJ561352">
    <property type="protein sequence ID" value="AID21389.1"/>
    <property type="molecule type" value="Genomic_DNA"/>
</dbReference>
<proteinExistence type="inferred from homology"/>
<dbReference type="Pfam" id="PF00420">
    <property type="entry name" value="Oxidored_q2"/>
    <property type="match status" value="1"/>
</dbReference>
<keyword evidence="11" id="KW-0496">Mitochondrion</keyword>
<evidence type="ECO:0000256" key="10">
    <source>
        <dbReference type="SAM" id="Phobius"/>
    </source>
</evidence>
<evidence type="ECO:0000313" key="11">
    <source>
        <dbReference type="EMBL" id="AID21389.1"/>
    </source>
</evidence>
<comment type="subcellular location">
    <subcellularLocation>
        <location evidence="1">Membrane</location>
        <topology evidence="1">Multi-pass membrane protein</topology>
    </subcellularLocation>
</comment>
<accession>A0A0U1WKU4</accession>